<organism evidence="2 3">
    <name type="scientific">Parabacteroides faecis</name>
    <dbReference type="NCBI Taxonomy" id="1217282"/>
    <lineage>
        <taxon>Bacteria</taxon>
        <taxon>Pseudomonadati</taxon>
        <taxon>Bacteroidota</taxon>
        <taxon>Bacteroidia</taxon>
        <taxon>Bacteroidales</taxon>
        <taxon>Tannerellaceae</taxon>
        <taxon>Parabacteroides</taxon>
    </lineage>
</organism>
<keyword evidence="1" id="KW-0472">Membrane</keyword>
<comment type="caution">
    <text evidence="2">The sequence shown here is derived from an EMBL/GenBank/DDBJ whole genome shotgun (WGS) entry which is preliminary data.</text>
</comment>
<evidence type="ECO:0000313" key="2">
    <source>
        <dbReference type="EMBL" id="MBB4623134.1"/>
    </source>
</evidence>
<feature type="transmembrane region" description="Helical" evidence="1">
    <location>
        <begin position="6"/>
        <end position="38"/>
    </location>
</feature>
<evidence type="ECO:0000256" key="1">
    <source>
        <dbReference type="SAM" id="Phobius"/>
    </source>
</evidence>
<evidence type="ECO:0000313" key="3">
    <source>
        <dbReference type="Proteomes" id="UP000533637"/>
    </source>
</evidence>
<keyword evidence="3" id="KW-1185">Reference proteome</keyword>
<accession>A0ABR6KP10</accession>
<dbReference type="EMBL" id="JACHOC010000006">
    <property type="protein sequence ID" value="MBB4623134.1"/>
    <property type="molecule type" value="Genomic_DNA"/>
</dbReference>
<keyword evidence="1" id="KW-1133">Transmembrane helix</keyword>
<dbReference type="Proteomes" id="UP000533637">
    <property type="component" value="Unassembled WGS sequence"/>
</dbReference>
<protein>
    <submittedName>
        <fullName evidence="2">Energy-coupling factor transporter transmembrane protein EcfT</fullName>
    </submittedName>
</protein>
<reference evidence="2 3" key="1">
    <citation type="submission" date="2020-08" db="EMBL/GenBank/DDBJ databases">
        <title>Genomic Encyclopedia of Type Strains, Phase IV (KMG-IV): sequencing the most valuable type-strain genomes for metagenomic binning, comparative biology and taxonomic classification.</title>
        <authorList>
            <person name="Goeker M."/>
        </authorList>
    </citation>
    <scope>NUCLEOTIDE SEQUENCE [LARGE SCALE GENOMIC DNA]</scope>
    <source>
        <strain evidence="2 3">DSM 102983</strain>
    </source>
</reference>
<name>A0ABR6KP10_9BACT</name>
<sequence>MKAILFITFLIFMFVYPELFLGLIALYMLLFLIVFFFFEVKNKLGK</sequence>
<proteinExistence type="predicted"/>
<keyword evidence="1 2" id="KW-0812">Transmembrane</keyword>
<gene>
    <name evidence="2" type="ORF">GGQ57_003046</name>
</gene>